<proteinExistence type="predicted"/>
<comment type="caution">
    <text evidence="2">The sequence shown here is derived from an EMBL/GenBank/DDBJ whole genome shotgun (WGS) entry which is preliminary data.</text>
</comment>
<organism evidence="2 3">
    <name type="scientific">Camelimonas abortus</name>
    <dbReference type="NCBI Taxonomy" id="1017184"/>
    <lineage>
        <taxon>Bacteria</taxon>
        <taxon>Pseudomonadati</taxon>
        <taxon>Pseudomonadota</taxon>
        <taxon>Alphaproteobacteria</taxon>
        <taxon>Hyphomicrobiales</taxon>
        <taxon>Chelatococcaceae</taxon>
        <taxon>Camelimonas</taxon>
    </lineage>
</organism>
<accession>A0ABV7LFI5</accession>
<sequence>MFNEMKLESRQLLMLDELTAGGSRHFAAGYEYVRGLLELYVADPANAASVAACGYSDLTKWLRIAAAVSRDDAGSVENHVFRSVVSRAPRAPDTPDLANEISEEVASGVFEVLLSGHFVPSLADVLRLELAVTGQLSGASAGGWGGALYFWNAQLTPLEGDTVGARISADPHQYATFLALNARAITDAAGALGRLRFDVLMAPEVQTPEAVRGALADRILSLLLLPGGAVDPARSPDLYVPTSASWSDSDSVDDASWRRWTGPRGDSGPPDAPDAGVAADGPAGDAAGGAEWAASPAGEAPCRQGRRVLAEVNGARAGGAEPMPVPGAALAQAMAVAGPYEGALRPPAPDEGLENGVAADPRRPPGQAELFAPRSW</sequence>
<reference evidence="3" key="1">
    <citation type="journal article" date="2019" name="Int. J. Syst. Evol. Microbiol.">
        <title>The Global Catalogue of Microorganisms (GCM) 10K type strain sequencing project: providing services to taxonomists for standard genome sequencing and annotation.</title>
        <authorList>
            <consortium name="The Broad Institute Genomics Platform"/>
            <consortium name="The Broad Institute Genome Sequencing Center for Infectious Disease"/>
            <person name="Wu L."/>
            <person name="Ma J."/>
        </authorList>
    </citation>
    <scope>NUCLEOTIDE SEQUENCE [LARGE SCALE GENOMIC DNA]</scope>
    <source>
        <strain evidence="3">CCM 7941</strain>
    </source>
</reference>
<gene>
    <name evidence="2" type="ORF">ACFOEX_09760</name>
</gene>
<evidence type="ECO:0000313" key="3">
    <source>
        <dbReference type="Proteomes" id="UP001595536"/>
    </source>
</evidence>
<protein>
    <submittedName>
        <fullName evidence="2">Uncharacterized protein</fullName>
    </submittedName>
</protein>
<name>A0ABV7LFI5_9HYPH</name>
<feature type="region of interest" description="Disordered" evidence="1">
    <location>
        <begin position="341"/>
        <end position="376"/>
    </location>
</feature>
<evidence type="ECO:0000313" key="2">
    <source>
        <dbReference type="EMBL" id="MFC3266636.1"/>
    </source>
</evidence>
<dbReference type="Proteomes" id="UP001595536">
    <property type="component" value="Unassembled WGS sequence"/>
</dbReference>
<evidence type="ECO:0000256" key="1">
    <source>
        <dbReference type="SAM" id="MobiDB-lite"/>
    </source>
</evidence>
<dbReference type="EMBL" id="JBHRUV010000047">
    <property type="protein sequence ID" value="MFC3266636.1"/>
    <property type="molecule type" value="Genomic_DNA"/>
</dbReference>
<keyword evidence="3" id="KW-1185">Reference proteome</keyword>
<feature type="compositionally biased region" description="Low complexity" evidence="1">
    <location>
        <begin position="262"/>
        <end position="300"/>
    </location>
</feature>
<dbReference type="RefSeq" id="WP_376830477.1">
    <property type="nucleotide sequence ID" value="NZ_JBHLWR010000006.1"/>
</dbReference>
<feature type="region of interest" description="Disordered" evidence="1">
    <location>
        <begin position="239"/>
        <end position="300"/>
    </location>
</feature>